<evidence type="ECO:0000313" key="1">
    <source>
        <dbReference type="EMBL" id="SER72772.1"/>
    </source>
</evidence>
<accession>A0A1H9RJ55</accession>
<name>A0A1H9RJ55_9EURY</name>
<proteinExistence type="predicted"/>
<evidence type="ECO:0000313" key="2">
    <source>
        <dbReference type="Proteomes" id="UP000199114"/>
    </source>
</evidence>
<dbReference type="STRING" id="1186196.SAMN04489841_4425"/>
<keyword evidence="2" id="KW-1185">Reference proteome</keyword>
<dbReference type="EMBL" id="FOFD01000007">
    <property type="protein sequence ID" value="SER72772.1"/>
    <property type="molecule type" value="Genomic_DNA"/>
</dbReference>
<organism evidence="1 2">
    <name type="scientific">Natrinema salaciae</name>
    <dbReference type="NCBI Taxonomy" id="1186196"/>
    <lineage>
        <taxon>Archaea</taxon>
        <taxon>Methanobacteriati</taxon>
        <taxon>Methanobacteriota</taxon>
        <taxon>Stenosarchaea group</taxon>
        <taxon>Halobacteria</taxon>
        <taxon>Halobacteriales</taxon>
        <taxon>Natrialbaceae</taxon>
        <taxon>Natrinema</taxon>
    </lineage>
</organism>
<reference evidence="2" key="1">
    <citation type="submission" date="2016-10" db="EMBL/GenBank/DDBJ databases">
        <authorList>
            <person name="Varghese N."/>
            <person name="Submissions S."/>
        </authorList>
    </citation>
    <scope>NUCLEOTIDE SEQUENCE [LARGE SCALE GENOMIC DNA]</scope>
    <source>
        <strain evidence="2">DSM 25055</strain>
    </source>
</reference>
<protein>
    <submittedName>
        <fullName evidence="1">Uncharacterized protein</fullName>
    </submittedName>
</protein>
<sequence>MPSGVHRTHHLECDGFAEECRSLLESVLPDATTAVVWLQEDELEMEPDGDDCRRTWTAVRDRFERFPGADRNGTTAWRVPTTTAPGRDALFELVALTDGIAGSHFVFRFELRDGDTPVLDAIPHHADAGVDATLLGDEIRSGEIVGLSEHDACLVPTETRFEWVAEDRRWAIRGGSLCVETLDGRTESCYGLTNVEGARIGDDGTVLALAWDPGELPDDAVGTLLSWIADKLYNPPPAVSCETLERARAVEAYLQELLAAYDGREI</sequence>
<gene>
    <name evidence="1" type="ORF">SAMN04489841_4425</name>
</gene>
<dbReference type="AlphaFoldDB" id="A0A1H9RJ55"/>
<dbReference type="OrthoDB" id="248618at2157"/>
<dbReference type="RefSeq" id="WP_090621896.1">
    <property type="nucleotide sequence ID" value="NZ_FOFD01000007.1"/>
</dbReference>
<dbReference type="Proteomes" id="UP000199114">
    <property type="component" value="Unassembled WGS sequence"/>
</dbReference>